<proteinExistence type="predicted"/>
<gene>
    <name evidence="1" type="ORF">SOO65_05425</name>
</gene>
<sequence length="155" mass="17996">MKRLTINKQILQDELNVELIGSIDEDADFKELIGLEQKTISFDFDKVSMINSCGIREWIKFIEKIPESTHIIYNNCPQIIIEQINMVHGFFRKGASINSFYAPYFCEKCDKENKVHLKADQVKNRKAPKMECPKCGDEMDFDAIEAQYFSFLGKV</sequence>
<keyword evidence="2" id="KW-1185">Reference proteome</keyword>
<evidence type="ECO:0000313" key="1">
    <source>
        <dbReference type="EMBL" id="WPU66181.1"/>
    </source>
</evidence>
<dbReference type="Proteomes" id="UP001324634">
    <property type="component" value="Chromosome"/>
</dbReference>
<evidence type="ECO:0000313" key="2">
    <source>
        <dbReference type="Proteomes" id="UP001324634"/>
    </source>
</evidence>
<dbReference type="AlphaFoldDB" id="A0AAX4HT50"/>
<accession>A0AAX4HT50</accession>
<reference evidence="1 2" key="1">
    <citation type="submission" date="2023-11" db="EMBL/GenBank/DDBJ databases">
        <title>Peredibacter starrii A3.12.</title>
        <authorList>
            <person name="Mitchell R.J."/>
        </authorList>
    </citation>
    <scope>NUCLEOTIDE SEQUENCE [LARGE SCALE GENOMIC DNA]</scope>
    <source>
        <strain evidence="1 2">A3.12</strain>
    </source>
</reference>
<name>A0AAX4HT50_9BACT</name>
<dbReference type="KEGG" id="psti:SOO65_05425"/>
<dbReference type="EMBL" id="CP139487">
    <property type="protein sequence ID" value="WPU66181.1"/>
    <property type="molecule type" value="Genomic_DNA"/>
</dbReference>
<evidence type="ECO:0008006" key="3">
    <source>
        <dbReference type="Google" id="ProtNLM"/>
    </source>
</evidence>
<organism evidence="1 2">
    <name type="scientific">Peredibacter starrii</name>
    <dbReference type="NCBI Taxonomy" id="28202"/>
    <lineage>
        <taxon>Bacteria</taxon>
        <taxon>Pseudomonadati</taxon>
        <taxon>Bdellovibrionota</taxon>
        <taxon>Bacteriovoracia</taxon>
        <taxon>Bacteriovoracales</taxon>
        <taxon>Bacteriovoracaceae</taxon>
        <taxon>Peredibacter</taxon>
    </lineage>
</organism>
<dbReference type="RefSeq" id="WP_321398129.1">
    <property type="nucleotide sequence ID" value="NZ_CP139487.1"/>
</dbReference>
<protein>
    <recommendedName>
        <fullName evidence="3">STAS domain-containing protein</fullName>
    </recommendedName>
</protein>